<organism evidence="2 3">
    <name type="scientific">Artemisia annua</name>
    <name type="common">Sweet wormwood</name>
    <dbReference type="NCBI Taxonomy" id="35608"/>
    <lineage>
        <taxon>Eukaryota</taxon>
        <taxon>Viridiplantae</taxon>
        <taxon>Streptophyta</taxon>
        <taxon>Embryophyta</taxon>
        <taxon>Tracheophyta</taxon>
        <taxon>Spermatophyta</taxon>
        <taxon>Magnoliopsida</taxon>
        <taxon>eudicotyledons</taxon>
        <taxon>Gunneridae</taxon>
        <taxon>Pentapetalae</taxon>
        <taxon>asterids</taxon>
        <taxon>campanulids</taxon>
        <taxon>Asterales</taxon>
        <taxon>Asteraceae</taxon>
        <taxon>Asteroideae</taxon>
        <taxon>Anthemideae</taxon>
        <taxon>Artemisiinae</taxon>
        <taxon>Artemisia</taxon>
    </lineage>
</organism>
<evidence type="ECO:0000256" key="1">
    <source>
        <dbReference type="SAM" id="Coils"/>
    </source>
</evidence>
<keyword evidence="1" id="KW-0175">Coiled coil</keyword>
<evidence type="ECO:0000313" key="3">
    <source>
        <dbReference type="Proteomes" id="UP000245207"/>
    </source>
</evidence>
<dbReference type="InterPro" id="IPR051861">
    <property type="entry name" value="NET_actin-binding_domain"/>
</dbReference>
<dbReference type="PANTHER" id="PTHR32258">
    <property type="entry name" value="PROTEIN NETWORKED 4A"/>
    <property type="match status" value="1"/>
</dbReference>
<gene>
    <name evidence="2" type="ORF">CTI12_AA382860</name>
</gene>
<dbReference type="STRING" id="35608.A0A2U1MGG6"/>
<keyword evidence="2" id="KW-0808">Transferase</keyword>
<comment type="caution">
    <text evidence="2">The sequence shown here is derived from an EMBL/GenBank/DDBJ whole genome shotgun (WGS) entry which is preliminary data.</text>
</comment>
<dbReference type="AlphaFoldDB" id="A0A2U1MGG6"/>
<dbReference type="GO" id="GO:0051015">
    <property type="term" value="F:actin filament binding"/>
    <property type="evidence" value="ECO:0007669"/>
    <property type="project" value="TreeGrafter"/>
</dbReference>
<dbReference type="PANTHER" id="PTHR32258:SF32">
    <property type="entry name" value="PROTEIN NETWORKED 1D"/>
    <property type="match status" value="1"/>
</dbReference>
<dbReference type="GO" id="GO:0005886">
    <property type="term" value="C:plasma membrane"/>
    <property type="evidence" value="ECO:0007669"/>
    <property type="project" value="TreeGrafter"/>
</dbReference>
<keyword evidence="3" id="KW-1185">Reference proteome</keyword>
<feature type="coiled-coil region" evidence="1">
    <location>
        <begin position="160"/>
        <end position="187"/>
    </location>
</feature>
<protein>
    <submittedName>
        <fullName evidence="2">Kinase interacting (KIP1-like) family protein</fullName>
    </submittedName>
</protein>
<keyword evidence="2" id="KW-0418">Kinase</keyword>
<accession>A0A2U1MGG6</accession>
<proteinExistence type="predicted"/>
<name>A0A2U1MGG6_ARTAN</name>
<dbReference type="EMBL" id="PKPP01005368">
    <property type="protein sequence ID" value="PWA60365.1"/>
    <property type="molecule type" value="Genomic_DNA"/>
</dbReference>
<reference evidence="2 3" key="1">
    <citation type="journal article" date="2018" name="Mol. Plant">
        <title>The genome of Artemisia annua provides insight into the evolution of Asteraceae family and artemisinin biosynthesis.</title>
        <authorList>
            <person name="Shen Q."/>
            <person name="Zhang L."/>
            <person name="Liao Z."/>
            <person name="Wang S."/>
            <person name="Yan T."/>
            <person name="Shi P."/>
            <person name="Liu M."/>
            <person name="Fu X."/>
            <person name="Pan Q."/>
            <person name="Wang Y."/>
            <person name="Lv Z."/>
            <person name="Lu X."/>
            <person name="Zhang F."/>
            <person name="Jiang W."/>
            <person name="Ma Y."/>
            <person name="Chen M."/>
            <person name="Hao X."/>
            <person name="Li L."/>
            <person name="Tang Y."/>
            <person name="Lv G."/>
            <person name="Zhou Y."/>
            <person name="Sun X."/>
            <person name="Brodelius P.E."/>
            <person name="Rose J.K.C."/>
            <person name="Tang K."/>
        </authorList>
    </citation>
    <scope>NUCLEOTIDE SEQUENCE [LARGE SCALE GENOMIC DNA]</scope>
    <source>
        <strain evidence="3">cv. Huhao1</strain>
        <tissue evidence="2">Leaf</tissue>
    </source>
</reference>
<dbReference type="Proteomes" id="UP000245207">
    <property type="component" value="Unassembled WGS sequence"/>
</dbReference>
<evidence type="ECO:0000313" key="2">
    <source>
        <dbReference type="EMBL" id="PWA60365.1"/>
    </source>
</evidence>
<sequence>MADTTPTDTVCAPVQRLQSAHQSTNMDERSTKKKAYEVSVHRACTKTIRFDAKPHLPINQLPKVADRMPYLIKIKEEFRIEVVEDLSKTDQSIFNEGDKKGSTAIHIAAGGTSTRVFCKELETWKKENWVIKRTAKEALLEKLKVMGQLLERNDVLENSLSDLGAELEGVRGKLKSLEESYQSLSDNVRGRFE</sequence>
<dbReference type="GO" id="GO:0016301">
    <property type="term" value="F:kinase activity"/>
    <property type="evidence" value="ECO:0007669"/>
    <property type="project" value="UniProtKB-KW"/>
</dbReference>